<dbReference type="NCBIfam" id="TIGR04057">
    <property type="entry name" value="SusC_RagA_signa"/>
    <property type="match status" value="1"/>
</dbReference>
<dbReference type="InterPro" id="IPR023997">
    <property type="entry name" value="TonB-dep_OMP_SusC/RagA_CS"/>
</dbReference>
<dbReference type="Pfam" id="PF13715">
    <property type="entry name" value="CarbopepD_reg_2"/>
    <property type="match status" value="1"/>
</dbReference>
<dbReference type="Proteomes" id="UP000309594">
    <property type="component" value="Unassembled WGS sequence"/>
</dbReference>
<dbReference type="AlphaFoldDB" id="A0A4V5PE91"/>
<dbReference type="SUPFAM" id="SSF56935">
    <property type="entry name" value="Porins"/>
    <property type="match status" value="1"/>
</dbReference>
<gene>
    <name evidence="12" type="ORF">FBD94_06920</name>
</gene>
<feature type="domain" description="TonB-dependent receptor-like beta-barrel" evidence="10">
    <location>
        <begin position="573"/>
        <end position="935"/>
    </location>
</feature>
<evidence type="ECO:0000256" key="8">
    <source>
        <dbReference type="PROSITE-ProRule" id="PRU01360"/>
    </source>
</evidence>
<evidence type="ECO:0000313" key="12">
    <source>
        <dbReference type="EMBL" id="TKC64066.1"/>
    </source>
</evidence>
<name>A0A4V5PE91_9SPHI</name>
<dbReference type="InterPro" id="IPR000531">
    <property type="entry name" value="Beta-barrel_TonB"/>
</dbReference>
<evidence type="ECO:0000256" key="4">
    <source>
        <dbReference type="ARBA" id="ARBA00022692"/>
    </source>
</evidence>
<organism evidence="12 13">
    <name type="scientific">Pedobacter hiemivivus</name>
    <dbReference type="NCBI Taxonomy" id="2530454"/>
    <lineage>
        <taxon>Bacteria</taxon>
        <taxon>Pseudomonadati</taxon>
        <taxon>Bacteroidota</taxon>
        <taxon>Sphingobacteriia</taxon>
        <taxon>Sphingobacteriales</taxon>
        <taxon>Sphingobacteriaceae</taxon>
        <taxon>Pedobacter</taxon>
    </lineage>
</organism>
<accession>A0A4V5PE91</accession>
<dbReference type="InterPro" id="IPR012910">
    <property type="entry name" value="Plug_dom"/>
</dbReference>
<dbReference type="InterPro" id="IPR023996">
    <property type="entry name" value="TonB-dep_OMP_SusC/RagA"/>
</dbReference>
<evidence type="ECO:0000256" key="3">
    <source>
        <dbReference type="ARBA" id="ARBA00022452"/>
    </source>
</evidence>
<evidence type="ECO:0000313" key="13">
    <source>
        <dbReference type="Proteomes" id="UP000309594"/>
    </source>
</evidence>
<dbReference type="InterPro" id="IPR036942">
    <property type="entry name" value="Beta-barrel_TonB_sf"/>
</dbReference>
<evidence type="ECO:0000256" key="1">
    <source>
        <dbReference type="ARBA" id="ARBA00004571"/>
    </source>
</evidence>
<keyword evidence="2 8" id="KW-0813">Transport</keyword>
<dbReference type="InterPro" id="IPR039426">
    <property type="entry name" value="TonB-dep_rcpt-like"/>
</dbReference>
<evidence type="ECO:0000259" key="11">
    <source>
        <dbReference type="Pfam" id="PF07715"/>
    </source>
</evidence>
<dbReference type="NCBIfam" id="TIGR04056">
    <property type="entry name" value="OMP_RagA_SusC"/>
    <property type="match status" value="1"/>
</dbReference>
<keyword evidence="7 8" id="KW-0998">Cell outer membrane</keyword>
<comment type="similarity">
    <text evidence="8 9">Belongs to the TonB-dependent receptor family.</text>
</comment>
<evidence type="ECO:0000256" key="2">
    <source>
        <dbReference type="ARBA" id="ARBA00022448"/>
    </source>
</evidence>
<keyword evidence="3 8" id="KW-1134">Transmembrane beta strand</keyword>
<dbReference type="PROSITE" id="PS52016">
    <property type="entry name" value="TONB_DEPENDENT_REC_3"/>
    <property type="match status" value="1"/>
</dbReference>
<dbReference type="Pfam" id="PF00593">
    <property type="entry name" value="TonB_dep_Rec_b-barrel"/>
    <property type="match status" value="1"/>
</dbReference>
<evidence type="ECO:0000256" key="5">
    <source>
        <dbReference type="ARBA" id="ARBA00023077"/>
    </source>
</evidence>
<dbReference type="SUPFAM" id="SSF49464">
    <property type="entry name" value="Carboxypeptidase regulatory domain-like"/>
    <property type="match status" value="1"/>
</dbReference>
<dbReference type="InterPro" id="IPR037066">
    <property type="entry name" value="Plug_dom_sf"/>
</dbReference>
<protein>
    <submittedName>
        <fullName evidence="12">SusC/RagA family TonB-linked outer membrane protein</fullName>
    </submittedName>
</protein>
<reference evidence="12 13" key="1">
    <citation type="submission" date="2019-04" db="EMBL/GenBank/DDBJ databases">
        <title>Pedobacter sp. RP-1-16 sp. nov., isolated from Arctic soil.</title>
        <authorList>
            <person name="Dahal R.H."/>
            <person name="Kim D.-U."/>
        </authorList>
    </citation>
    <scope>NUCLEOTIDE SEQUENCE [LARGE SCALE GENOMIC DNA]</scope>
    <source>
        <strain evidence="12 13">RP-1-16</strain>
    </source>
</reference>
<dbReference type="Pfam" id="PF07715">
    <property type="entry name" value="Plug"/>
    <property type="match status" value="1"/>
</dbReference>
<comment type="subcellular location">
    <subcellularLocation>
        <location evidence="1 8">Cell outer membrane</location>
        <topology evidence="1 8">Multi-pass membrane protein</topology>
    </subcellularLocation>
</comment>
<keyword evidence="5 9" id="KW-0798">TonB box</keyword>
<evidence type="ECO:0000256" key="7">
    <source>
        <dbReference type="ARBA" id="ARBA00023237"/>
    </source>
</evidence>
<dbReference type="Gene3D" id="2.40.170.20">
    <property type="entry name" value="TonB-dependent receptor, beta-barrel domain"/>
    <property type="match status" value="1"/>
</dbReference>
<dbReference type="Gene3D" id="2.60.40.1120">
    <property type="entry name" value="Carboxypeptidase-like, regulatory domain"/>
    <property type="match status" value="1"/>
</dbReference>
<proteinExistence type="inferred from homology"/>
<keyword evidence="6 8" id="KW-0472">Membrane</keyword>
<evidence type="ECO:0000256" key="9">
    <source>
        <dbReference type="RuleBase" id="RU003357"/>
    </source>
</evidence>
<dbReference type="EMBL" id="SWDX01000002">
    <property type="protein sequence ID" value="TKC64066.1"/>
    <property type="molecule type" value="Genomic_DNA"/>
</dbReference>
<sequence length="1148" mass="125829">MYKNYTKKLGMPDRLYHKIMLIMRLTAVILIASLMQVTASTYAQRISIDQKNMPLKSVLKEIRKQSGFDFFYDGKIIKDDQRIDISIHEVTIDEALRSTFKGLNFIYEIQGKKIAVKRKPISLIEKIKDYLVDINVSGLITDEDGRPLSGATVKVKNGRGLTKTNRDGSFTLNGVNEQAYLIISFIGYADKELKAAENLGIIKLKLSDNPLDEIRVIAYGTDSKRFSVGSVSTVTAKDIEKQPVSNLLLALQGQAPGLAITSTSGIPGSQVLVQVRGQNTLNATNPNLFLKKPYDQPLFIVDGVPFATQNNNVNQFASLLNAQGGSANLSPNAVGISPFNNLDPADIESISILKDADATSIYGSQGANGVILITTKKGKPGATTFDVNVNTSFNSVGRPVQLLNTAQYIQLRKDAFAADGFTPSNNPSNFSAYAPDLTIFDQEKYTNWQKVIYGQNTMNTDVHASLSGGSAHNTFLISTGFNKSTYNYPGDFDNQRYTLHSSLHHNSNNSRLTIDLTTDFGYGKNKSAGFGGAQSVIFSPNLPDLLSPSGSLNWSYQGVDLTSYQFYASLLKPSYVQNYNFNTVFHISYKLLEGLTIGANAGYNRNTTNENSQEPGASQNPGNINRIANFSTNNAQAINIEPQINYNRTIGKGVFTALVGSTYKTNPSYSTYMTGTGYSNDNFLGSINGVSVTASDNNSSYKYVAAFARFNYIYDNKFIINLSGRRDGSSNFGPNNRFGNFGSVGAGWIFSEEKVIKTSLPVLSYGKISGSYGNSGSDGIAAYQYQSLYKAIPYVPTYQGIGPSYPSNLYNPDYSWASKKSLNIALDLGFFNNRLFLNATYYRNRESNQLVYYPLPIQSGISSVLGNLDATVQNKGFEFSASSTNVKAKDFSWRTSFNLSFNRNKLLSYPNLASSSFANQYEIGRPTSMIYGYRYKGVNPTTGLFEFYKKDGTVSSNPASGLAANGGDQVAIANREIKYMGGFGNTFTYKQFSLYVFCQFASQNAPNYLSQIYGSNQLGFRFNQPLAVLGNYWKAPGEVAELQRLASSYSTPTIAGTGTNAVNTALKFAQSTGAYSDDTYLRIKTVSLAYQLPAALLNKVHIKGANVFMNAQNLLTFTNYKVGDPEQPGLFTAVPVQRVVAFGLNLKF</sequence>
<dbReference type="Gene3D" id="2.170.130.10">
    <property type="entry name" value="TonB-dependent receptor, plug domain"/>
    <property type="match status" value="1"/>
</dbReference>
<dbReference type="GO" id="GO:0009279">
    <property type="term" value="C:cell outer membrane"/>
    <property type="evidence" value="ECO:0007669"/>
    <property type="project" value="UniProtKB-SubCell"/>
</dbReference>
<feature type="domain" description="TonB-dependent receptor plug" evidence="11">
    <location>
        <begin position="225"/>
        <end position="370"/>
    </location>
</feature>
<dbReference type="InterPro" id="IPR008969">
    <property type="entry name" value="CarboxyPept-like_regulatory"/>
</dbReference>
<keyword evidence="4 8" id="KW-0812">Transmembrane</keyword>
<evidence type="ECO:0000259" key="10">
    <source>
        <dbReference type="Pfam" id="PF00593"/>
    </source>
</evidence>
<evidence type="ECO:0000256" key="6">
    <source>
        <dbReference type="ARBA" id="ARBA00023136"/>
    </source>
</evidence>
<comment type="caution">
    <text evidence="12">The sequence shown here is derived from an EMBL/GenBank/DDBJ whole genome shotgun (WGS) entry which is preliminary data.</text>
</comment>